<dbReference type="PANTHER" id="PTHR20882:SF14">
    <property type="entry name" value="CYTOPLASMIC TRNA 2-THIOLATION PROTEIN 2"/>
    <property type="match status" value="1"/>
</dbReference>
<dbReference type="OrthoDB" id="25129at2759"/>
<comment type="function">
    <text evidence="3">Plays a central role in 2-thiolation of mcm(5)S(2)U at tRNA wobble positions of tRNA(Lys), tRNA(Glu) and tRNA(Gln). May act by forming a heterodimer with NCS6 that ligates sulfur from thiocarboxylated URM1 onto the uridine of tRNAs at wobble position. Prior mcm(5) tRNA modification by the elongator complex is required for 2-thiolation. May also be involved in protein urmylation.</text>
</comment>
<dbReference type="UniPathway" id="UPA00988"/>
<dbReference type="HOGENOM" id="CLU_024534_4_0_1"/>
<protein>
    <recommendedName>
        <fullName evidence="3">Cytoplasmic tRNA 2-thiolation protein 2</fullName>
    </recommendedName>
</protein>
<dbReference type="InterPro" id="IPR019407">
    <property type="entry name" value="CTU2"/>
</dbReference>
<dbReference type="AlphaFoldDB" id="A0A0C3E8K2"/>
<evidence type="ECO:0000256" key="2">
    <source>
        <dbReference type="ARBA" id="ARBA00022694"/>
    </source>
</evidence>
<dbReference type="GO" id="GO:0005829">
    <property type="term" value="C:cytosol"/>
    <property type="evidence" value="ECO:0007669"/>
    <property type="project" value="TreeGrafter"/>
</dbReference>
<dbReference type="STRING" id="1036808.A0A0C3E8K2"/>
<dbReference type="Gene3D" id="3.40.50.620">
    <property type="entry name" value="HUPs"/>
    <property type="match status" value="1"/>
</dbReference>
<dbReference type="EMBL" id="KN822029">
    <property type="protein sequence ID" value="KIM64321.1"/>
    <property type="molecule type" value="Genomic_DNA"/>
</dbReference>
<evidence type="ECO:0000256" key="1">
    <source>
        <dbReference type="ARBA" id="ARBA00022490"/>
    </source>
</evidence>
<dbReference type="Proteomes" id="UP000053989">
    <property type="component" value="Unassembled WGS sequence"/>
</dbReference>
<evidence type="ECO:0000256" key="3">
    <source>
        <dbReference type="HAMAP-Rule" id="MF_03054"/>
    </source>
</evidence>
<dbReference type="HAMAP" id="MF_03054">
    <property type="entry name" value="CTU2"/>
    <property type="match status" value="1"/>
</dbReference>
<dbReference type="InParanoid" id="A0A0C3E8K2"/>
<proteinExistence type="inferred from homology"/>
<comment type="subcellular location">
    <subcellularLocation>
        <location evidence="3">Cytoplasm</location>
    </subcellularLocation>
</comment>
<dbReference type="GO" id="GO:0002143">
    <property type="term" value="P:tRNA wobble position uridine thiolation"/>
    <property type="evidence" value="ECO:0007669"/>
    <property type="project" value="TreeGrafter"/>
</dbReference>
<keyword evidence="1 3" id="KW-0963">Cytoplasm</keyword>
<gene>
    <name evidence="3" type="primary">NCS2</name>
    <name evidence="3" type="synonym">CTU2</name>
    <name evidence="4" type="ORF">SCLCIDRAFT_115624</name>
</gene>
<comment type="similarity">
    <text evidence="3">Belongs to the CTU2/NCS2 family.</text>
</comment>
<reference evidence="5" key="2">
    <citation type="submission" date="2015-01" db="EMBL/GenBank/DDBJ databases">
        <title>Evolutionary Origins and Diversification of the Mycorrhizal Mutualists.</title>
        <authorList>
            <consortium name="DOE Joint Genome Institute"/>
            <consortium name="Mycorrhizal Genomics Consortium"/>
            <person name="Kohler A."/>
            <person name="Kuo A."/>
            <person name="Nagy L.G."/>
            <person name="Floudas D."/>
            <person name="Copeland A."/>
            <person name="Barry K.W."/>
            <person name="Cichocki N."/>
            <person name="Veneault-Fourrey C."/>
            <person name="LaButti K."/>
            <person name="Lindquist E.A."/>
            <person name="Lipzen A."/>
            <person name="Lundell T."/>
            <person name="Morin E."/>
            <person name="Murat C."/>
            <person name="Riley R."/>
            <person name="Ohm R."/>
            <person name="Sun H."/>
            <person name="Tunlid A."/>
            <person name="Henrissat B."/>
            <person name="Grigoriev I.V."/>
            <person name="Hibbett D.S."/>
            <person name="Martin F."/>
        </authorList>
    </citation>
    <scope>NUCLEOTIDE SEQUENCE [LARGE SCALE GENOMIC DNA]</scope>
    <source>
        <strain evidence="5">Foug A</strain>
    </source>
</reference>
<evidence type="ECO:0000313" key="5">
    <source>
        <dbReference type="Proteomes" id="UP000053989"/>
    </source>
</evidence>
<dbReference type="SUPFAM" id="SSF52402">
    <property type="entry name" value="Adenine nucleotide alpha hydrolases-like"/>
    <property type="match status" value="1"/>
</dbReference>
<dbReference type="GO" id="GO:0000049">
    <property type="term" value="F:tRNA binding"/>
    <property type="evidence" value="ECO:0007669"/>
    <property type="project" value="InterPro"/>
</dbReference>
<dbReference type="GO" id="GO:0016783">
    <property type="term" value="F:sulfurtransferase activity"/>
    <property type="evidence" value="ECO:0007669"/>
    <property type="project" value="TreeGrafter"/>
</dbReference>
<dbReference type="Pfam" id="PF10288">
    <property type="entry name" value="CTU2"/>
    <property type="match status" value="1"/>
</dbReference>
<name>A0A0C3E8K2_9AGAM</name>
<comment type="pathway">
    <text evidence="3">tRNA modification; 5-methoxycarbonylmethyl-2-thiouridine-tRNA biosynthesis.</text>
</comment>
<dbReference type="GO" id="GO:0016779">
    <property type="term" value="F:nucleotidyltransferase activity"/>
    <property type="evidence" value="ECO:0007669"/>
    <property type="project" value="UniProtKB-UniRule"/>
</dbReference>
<keyword evidence="5" id="KW-1185">Reference proteome</keyword>
<reference evidence="4 5" key="1">
    <citation type="submission" date="2014-04" db="EMBL/GenBank/DDBJ databases">
        <authorList>
            <consortium name="DOE Joint Genome Institute"/>
            <person name="Kuo A."/>
            <person name="Kohler A."/>
            <person name="Nagy L.G."/>
            <person name="Floudas D."/>
            <person name="Copeland A."/>
            <person name="Barry K.W."/>
            <person name="Cichocki N."/>
            <person name="Veneault-Fourrey C."/>
            <person name="LaButti K."/>
            <person name="Lindquist E.A."/>
            <person name="Lipzen A."/>
            <person name="Lundell T."/>
            <person name="Morin E."/>
            <person name="Murat C."/>
            <person name="Sun H."/>
            <person name="Tunlid A."/>
            <person name="Henrissat B."/>
            <person name="Grigoriev I.V."/>
            <person name="Hibbett D.S."/>
            <person name="Martin F."/>
            <person name="Nordberg H.P."/>
            <person name="Cantor M.N."/>
            <person name="Hua S.X."/>
        </authorList>
    </citation>
    <scope>NUCLEOTIDE SEQUENCE [LARGE SCALE GENOMIC DNA]</scope>
    <source>
        <strain evidence="4 5">Foug A</strain>
    </source>
</reference>
<sequence>MSSCGNTNADDTALMPRRLKYDKGRYCIKCKLNFGNIVIRHAVYCRECFTPMVTIKFRRALEPHVNANAGTSKRPKLKASGSLVLGFSGGLGSSVLLDLVYKTYFSSQSPAHDNGVARGGINHPRNTSVWTSCAVCYVESCSAFSGEHDRTEEMRSVLAPYVNVEFIPLRLEDAFDELWWGQVAGTNDMSLLALELGKDGLTTETLRLVPPSCVLSPADALRAFLAALPTPTAISRTIHILIRLLLFYTARSRDASHLLLGTSLTTLSVSLISCVAQGGGYSILEELQEEWPSPQASHSDVIGSIRLVRPLRDITMKECAAFAWWNGIHVPGRPKVIRATAGILGLTKEDFIVGLEKDYPSTVSAIARTCAKLEPKGTSLRECKFCHRPLQEGLADWKAQISIRSYSDSMLISDQVHKPISVPPTSPITSDTFAPSSSLATYLCYSCLTTLTSRSSRRTGSTRSSERFQDAPLPVWLKSEEIFPQGTALMGENDELWIQKRQSEAANRESIAGFLLPSSS</sequence>
<dbReference type="PANTHER" id="PTHR20882">
    <property type="entry name" value="CYTOPLASMIC TRNA 2-THIOLATION PROTEIN 2"/>
    <property type="match status" value="1"/>
</dbReference>
<dbReference type="InterPro" id="IPR014729">
    <property type="entry name" value="Rossmann-like_a/b/a_fold"/>
</dbReference>
<evidence type="ECO:0000313" key="4">
    <source>
        <dbReference type="EMBL" id="KIM64321.1"/>
    </source>
</evidence>
<dbReference type="GO" id="GO:0032447">
    <property type="term" value="P:protein urmylation"/>
    <property type="evidence" value="ECO:0007669"/>
    <property type="project" value="UniProtKB-UniRule"/>
</dbReference>
<organism evidence="4 5">
    <name type="scientific">Scleroderma citrinum Foug A</name>
    <dbReference type="NCBI Taxonomy" id="1036808"/>
    <lineage>
        <taxon>Eukaryota</taxon>
        <taxon>Fungi</taxon>
        <taxon>Dikarya</taxon>
        <taxon>Basidiomycota</taxon>
        <taxon>Agaricomycotina</taxon>
        <taxon>Agaricomycetes</taxon>
        <taxon>Agaricomycetidae</taxon>
        <taxon>Boletales</taxon>
        <taxon>Sclerodermatineae</taxon>
        <taxon>Sclerodermataceae</taxon>
        <taxon>Scleroderma</taxon>
    </lineage>
</organism>
<accession>A0A0C3E8K2</accession>
<keyword evidence="2 3" id="KW-0819">tRNA processing</keyword>